<dbReference type="Proteomes" id="UP000443070">
    <property type="component" value="Unassembled WGS sequence"/>
</dbReference>
<evidence type="ECO:0000313" key="2">
    <source>
        <dbReference type="EMBL" id="MTU04604.1"/>
    </source>
</evidence>
<accession>A0A7X2XH59</accession>
<sequence>MRGVVIMKLQRTFILTLVCLFILGLGIVSATEPEKIYPSPVRDVMATTGEIIAVDGDKVTVKGDGNYPVATVIVTDKTLLIDGKDGDLKGDRALKKGRKVTAYYSSKMTRSYPPQAEGFAIVFGKNNEKQGKYMHVEKVTPSENGESVRLLNSNRDIIVTVSKDVYEDYQNIKEGDRIMAWYSIMTMSLPGQTNATKVIVLP</sequence>
<evidence type="ECO:0000313" key="4">
    <source>
        <dbReference type="Proteomes" id="UP000484547"/>
    </source>
</evidence>
<evidence type="ECO:0000313" key="1">
    <source>
        <dbReference type="EMBL" id="MTT76603.1"/>
    </source>
</evidence>
<keyword evidence="3" id="KW-1185">Reference proteome</keyword>
<gene>
    <name evidence="1" type="ORF">GMD11_10050</name>
    <name evidence="2" type="ORF">GMD18_09355</name>
</gene>
<organism evidence="1 4">
    <name type="scientific">Phascolarctobacterium faecium</name>
    <dbReference type="NCBI Taxonomy" id="33025"/>
    <lineage>
        <taxon>Bacteria</taxon>
        <taxon>Bacillati</taxon>
        <taxon>Bacillota</taxon>
        <taxon>Negativicutes</taxon>
        <taxon>Acidaminococcales</taxon>
        <taxon>Acidaminococcaceae</taxon>
        <taxon>Phascolarctobacterium</taxon>
    </lineage>
</organism>
<evidence type="ECO:0000313" key="3">
    <source>
        <dbReference type="Proteomes" id="UP000443070"/>
    </source>
</evidence>
<proteinExistence type="predicted"/>
<dbReference type="Proteomes" id="UP000484547">
    <property type="component" value="Unassembled WGS sequence"/>
</dbReference>
<dbReference type="AlphaFoldDB" id="A0A7X2XH59"/>
<dbReference type="EMBL" id="WNBW01000009">
    <property type="protein sequence ID" value="MTU04604.1"/>
    <property type="molecule type" value="Genomic_DNA"/>
</dbReference>
<name>A0A7X2XH59_9FIRM</name>
<comment type="caution">
    <text evidence="1">The sequence shown here is derived from an EMBL/GenBank/DDBJ whole genome shotgun (WGS) entry which is preliminary data.</text>
</comment>
<dbReference type="OrthoDB" id="1684927at2"/>
<dbReference type="EMBL" id="WNBM01000009">
    <property type="protein sequence ID" value="MTT76603.1"/>
    <property type="molecule type" value="Genomic_DNA"/>
</dbReference>
<protein>
    <submittedName>
        <fullName evidence="1">DUF3221 domain-containing protein</fullName>
    </submittedName>
</protein>
<reference evidence="3 4" key="1">
    <citation type="journal article" date="2019" name="Nat. Med.">
        <title>A library of human gut bacterial isolates paired with longitudinal multiomics data enables mechanistic microbiome research.</title>
        <authorList>
            <person name="Poyet M."/>
            <person name="Groussin M."/>
            <person name="Gibbons S.M."/>
            <person name="Avila-Pacheco J."/>
            <person name="Jiang X."/>
            <person name="Kearney S.M."/>
            <person name="Perrotta A.R."/>
            <person name="Berdy B."/>
            <person name="Zhao S."/>
            <person name="Lieberman T.D."/>
            <person name="Swanson P.K."/>
            <person name="Smith M."/>
            <person name="Roesemann S."/>
            <person name="Alexander J.E."/>
            <person name="Rich S.A."/>
            <person name="Livny J."/>
            <person name="Vlamakis H."/>
            <person name="Clish C."/>
            <person name="Bullock K."/>
            <person name="Deik A."/>
            <person name="Scott J."/>
            <person name="Pierce K.A."/>
            <person name="Xavier R.J."/>
            <person name="Alm E.J."/>
        </authorList>
    </citation>
    <scope>NUCLEOTIDE SEQUENCE [LARGE SCALE GENOMIC DNA]</scope>
    <source>
        <strain evidence="1 4">BIOML-A13</strain>
        <strain evidence="2 3">BIOML-A3</strain>
    </source>
</reference>